<dbReference type="AlphaFoldDB" id="A0A7G1G3F7"/>
<accession>A0A7G1G3F7</accession>
<dbReference type="Proteomes" id="UP000516361">
    <property type="component" value="Chromosome"/>
</dbReference>
<evidence type="ECO:0000256" key="1">
    <source>
        <dbReference type="SAM" id="Phobius"/>
    </source>
</evidence>
<dbReference type="KEGG" id="ocy:OSSY52_06860"/>
<dbReference type="InParanoid" id="A0A7G1G3F7"/>
<dbReference type="InterPro" id="IPR015943">
    <property type="entry name" value="WD40/YVTN_repeat-like_dom_sf"/>
</dbReference>
<keyword evidence="1" id="KW-0472">Membrane</keyword>
<dbReference type="Gene3D" id="2.130.10.10">
    <property type="entry name" value="YVTN repeat-like/Quinoprotein amine dehydrogenase"/>
    <property type="match status" value="1"/>
</dbReference>
<dbReference type="InterPro" id="IPR011047">
    <property type="entry name" value="Quinoprotein_ADH-like_sf"/>
</dbReference>
<name>A0A7G1G3F7_9BACT</name>
<sequence>MKKNFLEIVVFYLISFLIIYTAFNTIKTDEIILKTNVKNSESIKKTTNYEYVGKETAVISGGYSGIYLFSLKDNKIIKQINTGNYVNSIKIIGSTLYLTDKDGLKIYNINKNSITLLNEYNTFGDALSLLVDKNQIYVGDGKNGIVVFELKPGGFLRLKKHIKINGIVTSMTKYKNNLFVVGPKIGIKIFNEKFNEVGSFTKLFSPIQILANDGKLYLLDRFLGFYTFNIESFFENKVEFKAISYSINSFAFYNNIIYFAASDGIYTLDNKMKKIISGDFSNTKIKIFDDYMYLTRYDKGLQIYDLNTLKLIEQYNKMDSVYLLKGINDLFFAVDDKKIYYMDKNFNILKKEELNGKIIKTNKNIFLLNDDKIIDLYNKKTYEVSALNILDLNETYYVNKEGAFKLKDNSKVLENLVSNILLINKKYYYVKNKKIYLNNKIMYESNKRIIESFYNEGIYILTEDGIDELNLQFKIEKSYNTETKVDKILFSKDKIFISIQDKLIVLNKELKKIKEINFKLPISDIEYYNNKVYISLLYEGIYIYDSDFKMIKKVDTFNAIDIETF</sequence>
<evidence type="ECO:0000313" key="3">
    <source>
        <dbReference type="Proteomes" id="UP000516361"/>
    </source>
</evidence>
<reference evidence="2 3" key="1">
    <citation type="submission" date="2018-06" db="EMBL/GenBank/DDBJ databases">
        <title>Genome sequencing of Oceanotoga sp. sy52.</title>
        <authorList>
            <person name="Mori K."/>
        </authorList>
    </citation>
    <scope>NUCLEOTIDE SEQUENCE [LARGE SCALE GENOMIC DNA]</scope>
    <source>
        <strain evidence="3">sy52</strain>
    </source>
</reference>
<keyword evidence="3" id="KW-1185">Reference proteome</keyword>
<proteinExistence type="predicted"/>
<evidence type="ECO:0000313" key="2">
    <source>
        <dbReference type="EMBL" id="BBE30545.1"/>
    </source>
</evidence>
<dbReference type="RefSeq" id="WP_190615628.1">
    <property type="nucleotide sequence ID" value="NZ_AP018712.1"/>
</dbReference>
<protein>
    <submittedName>
        <fullName evidence="2">Uncharacterized protein</fullName>
    </submittedName>
</protein>
<keyword evidence="1" id="KW-0812">Transmembrane</keyword>
<feature type="transmembrane region" description="Helical" evidence="1">
    <location>
        <begin position="5"/>
        <end position="23"/>
    </location>
</feature>
<organism evidence="2 3">
    <name type="scientific">Tepiditoga spiralis</name>
    <dbReference type="NCBI Taxonomy" id="2108365"/>
    <lineage>
        <taxon>Bacteria</taxon>
        <taxon>Thermotogati</taxon>
        <taxon>Thermotogota</taxon>
        <taxon>Thermotogae</taxon>
        <taxon>Petrotogales</taxon>
        <taxon>Petrotogaceae</taxon>
        <taxon>Tepiditoga</taxon>
    </lineage>
</organism>
<dbReference type="EMBL" id="AP018712">
    <property type="protein sequence ID" value="BBE30545.1"/>
    <property type="molecule type" value="Genomic_DNA"/>
</dbReference>
<dbReference type="SUPFAM" id="SSF50998">
    <property type="entry name" value="Quinoprotein alcohol dehydrogenase-like"/>
    <property type="match status" value="1"/>
</dbReference>
<keyword evidence="1" id="KW-1133">Transmembrane helix</keyword>
<gene>
    <name evidence="2" type="ORF">OSSY52_06860</name>
</gene>